<dbReference type="Proteomes" id="UP000001942">
    <property type="component" value="Chromosome"/>
</dbReference>
<dbReference type="AlphaFoldDB" id="Q2GEH1"/>
<dbReference type="EMBL" id="CP000237">
    <property type="protein sequence ID" value="ABD46195.1"/>
    <property type="molecule type" value="Genomic_DNA"/>
</dbReference>
<evidence type="ECO:0000256" key="1">
    <source>
        <dbReference type="SAM" id="Phobius"/>
    </source>
</evidence>
<evidence type="ECO:0000313" key="2">
    <source>
        <dbReference type="EMBL" id="ABD46195.1"/>
    </source>
</evidence>
<organism evidence="2 3">
    <name type="scientific">Ehrlichia sennetsu (strain ATCC VR-367 / Miyayama)</name>
    <name type="common">Neorickettsia sennetsu</name>
    <dbReference type="NCBI Taxonomy" id="222891"/>
    <lineage>
        <taxon>Bacteria</taxon>
        <taxon>Pseudomonadati</taxon>
        <taxon>Pseudomonadota</taxon>
        <taxon>Alphaproteobacteria</taxon>
        <taxon>Rickettsiales</taxon>
        <taxon>Anaplasmataceae</taxon>
        <taxon>Ehrlichia</taxon>
    </lineage>
</organism>
<reference evidence="2 3" key="1">
    <citation type="journal article" date="2006" name="PLoS Genet.">
        <title>Comparative genomics of emerging human ehrlichiosis agents.</title>
        <authorList>
            <person name="Dunning Hotopp J.C."/>
            <person name="Lin M."/>
            <person name="Madupu R."/>
            <person name="Crabtree J."/>
            <person name="Angiuoli S.V."/>
            <person name="Eisen J.A."/>
            <person name="Seshadri R."/>
            <person name="Ren Q."/>
            <person name="Wu M."/>
            <person name="Utterback T.R."/>
            <person name="Smith S."/>
            <person name="Lewis M."/>
            <person name="Khouri H."/>
            <person name="Zhang C."/>
            <person name="Niu H."/>
            <person name="Lin Q."/>
            <person name="Ohashi N."/>
            <person name="Zhi N."/>
            <person name="Nelson W."/>
            <person name="Brinkac L.M."/>
            <person name="Dodson R.J."/>
            <person name="Rosovitz M.J."/>
            <person name="Sundaram J."/>
            <person name="Daugherty S.C."/>
            <person name="Davidsen T."/>
            <person name="Durkin A.S."/>
            <person name="Gwinn M."/>
            <person name="Haft D.H."/>
            <person name="Selengut J.D."/>
            <person name="Sullivan S.A."/>
            <person name="Zafar N."/>
            <person name="Zhou L."/>
            <person name="Benahmed F."/>
            <person name="Forberger H."/>
            <person name="Halpin R."/>
            <person name="Mulligan S."/>
            <person name="Robinson J."/>
            <person name="White O."/>
            <person name="Rikihisa Y."/>
            <person name="Tettelin H."/>
        </authorList>
    </citation>
    <scope>NUCLEOTIDE SEQUENCE [LARGE SCALE GENOMIC DNA]</scope>
    <source>
        <strain evidence="3">ATCC VR-367 / Miyayama</strain>
    </source>
</reference>
<keyword evidence="3" id="KW-1185">Reference proteome</keyword>
<protein>
    <recommendedName>
        <fullName evidence="4">Lipoprotein</fullName>
    </recommendedName>
</protein>
<dbReference type="STRING" id="222891.NSE_0231"/>
<keyword evidence="1" id="KW-1133">Transmembrane helix</keyword>
<proteinExistence type="predicted"/>
<dbReference type="KEGG" id="nse:NSE_0231"/>
<accession>Q2GEH1</accession>
<feature type="transmembrane region" description="Helical" evidence="1">
    <location>
        <begin position="20"/>
        <end position="39"/>
    </location>
</feature>
<dbReference type="HOGENOM" id="CLU_3273363_0_0_5"/>
<gene>
    <name evidence="2" type="ordered locus">NSE_0231</name>
</gene>
<name>Q2GEH1_EHRS3</name>
<sequence>MVFPAGSDLLSVAFCRENRIYHIGIVNNANMIVVVYLPVRS</sequence>
<evidence type="ECO:0000313" key="3">
    <source>
        <dbReference type="Proteomes" id="UP000001942"/>
    </source>
</evidence>
<evidence type="ECO:0008006" key="4">
    <source>
        <dbReference type="Google" id="ProtNLM"/>
    </source>
</evidence>
<keyword evidence="1" id="KW-0472">Membrane</keyword>
<keyword evidence="1" id="KW-0812">Transmembrane</keyword>